<name>A0AAV8XC91_9CUCU</name>
<dbReference type="Pfam" id="PF13843">
    <property type="entry name" value="DDE_Tnp_1_7"/>
    <property type="match status" value="1"/>
</dbReference>
<keyword evidence="3" id="KW-1185">Reference proteome</keyword>
<protein>
    <recommendedName>
        <fullName evidence="1">PiggyBac transposable element-derived protein domain-containing protein</fullName>
    </recommendedName>
</protein>
<dbReference type="Proteomes" id="UP001162156">
    <property type="component" value="Unassembled WGS sequence"/>
</dbReference>
<dbReference type="EMBL" id="JANEYF010003446">
    <property type="protein sequence ID" value="KAJ8936219.1"/>
    <property type="molecule type" value="Genomic_DNA"/>
</dbReference>
<comment type="caution">
    <text evidence="2">The sequence shown here is derived from an EMBL/GenBank/DDBJ whole genome shotgun (WGS) entry which is preliminary data.</text>
</comment>
<organism evidence="2 3">
    <name type="scientific">Rhamnusium bicolor</name>
    <dbReference type="NCBI Taxonomy" id="1586634"/>
    <lineage>
        <taxon>Eukaryota</taxon>
        <taxon>Metazoa</taxon>
        <taxon>Ecdysozoa</taxon>
        <taxon>Arthropoda</taxon>
        <taxon>Hexapoda</taxon>
        <taxon>Insecta</taxon>
        <taxon>Pterygota</taxon>
        <taxon>Neoptera</taxon>
        <taxon>Endopterygota</taxon>
        <taxon>Coleoptera</taxon>
        <taxon>Polyphaga</taxon>
        <taxon>Cucujiformia</taxon>
        <taxon>Chrysomeloidea</taxon>
        <taxon>Cerambycidae</taxon>
        <taxon>Lepturinae</taxon>
        <taxon>Rhagiini</taxon>
        <taxon>Rhamnusium</taxon>
    </lineage>
</organism>
<dbReference type="AlphaFoldDB" id="A0AAV8XC91"/>
<dbReference type="PANTHER" id="PTHR46599:SF3">
    <property type="entry name" value="PIGGYBAC TRANSPOSABLE ELEMENT-DERIVED PROTEIN 4"/>
    <property type="match status" value="1"/>
</dbReference>
<gene>
    <name evidence="2" type="ORF">NQ314_012451</name>
</gene>
<proteinExistence type="predicted"/>
<dbReference type="PANTHER" id="PTHR46599">
    <property type="entry name" value="PIGGYBAC TRANSPOSABLE ELEMENT-DERIVED PROTEIN 4"/>
    <property type="match status" value="1"/>
</dbReference>
<dbReference type="InterPro" id="IPR029526">
    <property type="entry name" value="PGBD"/>
</dbReference>
<evidence type="ECO:0000259" key="1">
    <source>
        <dbReference type="Pfam" id="PF13843"/>
    </source>
</evidence>
<evidence type="ECO:0000313" key="3">
    <source>
        <dbReference type="Proteomes" id="UP001162156"/>
    </source>
</evidence>
<feature type="domain" description="PiggyBac transposable element-derived protein" evidence="1">
    <location>
        <begin position="142"/>
        <end position="498"/>
    </location>
</feature>
<accession>A0AAV8XC91</accession>
<reference evidence="2" key="1">
    <citation type="journal article" date="2023" name="Insect Mol. Biol.">
        <title>Genome sequencing provides insights into the evolution of gene families encoding plant cell wall-degrading enzymes in longhorned beetles.</title>
        <authorList>
            <person name="Shin N.R."/>
            <person name="Okamura Y."/>
            <person name="Kirsch R."/>
            <person name="Pauchet Y."/>
        </authorList>
    </citation>
    <scope>NUCLEOTIDE SEQUENCE</scope>
    <source>
        <strain evidence="2">RBIC_L_NR</strain>
    </source>
</reference>
<sequence>MKNSVLRNQNLTPIIHPTHLLIQLIKQVTVNRIPQIILRIRQKKLQTPESDKSDAIIAIPSTSHGNMVTEPYSDGTSQVVYDRSPDIPSPNIIEMENDPPNVNHKVYADEVWNDPVGHHQVFEFDTQWGVSSEYAAALIGGTPLDFYSVFFDNQIIDEMVTQTNLYATQTITNSDDVSKHSRLHKWIPTHMSEMKIFIGILGYMGMVRMPSVRHYWSQKPMFHNIFVSSAMTRNRLELLLKFWHFTDNELCPEGDRLFKIEPFVNKLIEKFQAVYTPGETFCIDETLVPFRGRLIMKQYIPLKTHKYSIKIFNLCTANGYTWNMKLYGGKEAAPGSSVPTKMVTFLSDKLINAGRTIIMDDYYTSLELANILLDKKTHMIGTLRANRRGNPKEVTTKKLKVGEVYAKENDRGICILNWKDKRDVLLLTTKHGDETREVERRTGTIQKPVAVLEYNAGKSSIDLSDQMSSYNTSLRKTIKWYRKIALEILLGTAMVNAHFLYKEINDSTITITDFRESIIHDLIALEERNKENI</sequence>
<evidence type="ECO:0000313" key="2">
    <source>
        <dbReference type="EMBL" id="KAJ8936219.1"/>
    </source>
</evidence>